<dbReference type="PANTHER" id="PTHR16201">
    <property type="entry name" value="SEVEN TRANSMEMBRANE PROTEIN 1-RELATED"/>
    <property type="match status" value="1"/>
</dbReference>
<evidence type="ECO:0000256" key="3">
    <source>
        <dbReference type="ARBA" id="ARBA00022989"/>
    </source>
</evidence>
<comment type="subcellular location">
    <subcellularLocation>
        <location evidence="1">Membrane</location>
        <topology evidence="1">Multi-pass membrane protein</topology>
    </subcellularLocation>
</comment>
<feature type="transmembrane region" description="Helical" evidence="6">
    <location>
        <begin position="40"/>
        <end position="58"/>
    </location>
</feature>
<evidence type="ECO:0000256" key="4">
    <source>
        <dbReference type="ARBA" id="ARBA00023136"/>
    </source>
</evidence>
<dbReference type="Proteomes" id="UP000774326">
    <property type="component" value="Unassembled WGS sequence"/>
</dbReference>
<keyword evidence="4 6" id="KW-0472">Membrane</keyword>
<gene>
    <name evidence="7" type="ORF">WICPIJ_006008</name>
</gene>
<feature type="compositionally biased region" description="Polar residues" evidence="5">
    <location>
        <begin position="262"/>
        <end position="274"/>
    </location>
</feature>
<protein>
    <submittedName>
        <fullName evidence="7">Uncharacterized protein</fullName>
    </submittedName>
</protein>
<dbReference type="GO" id="GO:0016020">
    <property type="term" value="C:membrane"/>
    <property type="evidence" value="ECO:0007669"/>
    <property type="project" value="UniProtKB-SubCell"/>
</dbReference>
<comment type="caution">
    <text evidence="7">The sequence shown here is derived from an EMBL/GenBank/DDBJ whole genome shotgun (WGS) entry which is preliminary data.</text>
</comment>
<feature type="region of interest" description="Disordered" evidence="5">
    <location>
        <begin position="255"/>
        <end position="274"/>
    </location>
</feature>
<feature type="transmembrane region" description="Helical" evidence="6">
    <location>
        <begin position="6"/>
        <end position="28"/>
    </location>
</feature>
<evidence type="ECO:0000313" key="8">
    <source>
        <dbReference type="Proteomes" id="UP000774326"/>
    </source>
</evidence>
<dbReference type="InterPro" id="IPR006603">
    <property type="entry name" value="PQ-loop_rpt"/>
</dbReference>
<evidence type="ECO:0000256" key="6">
    <source>
        <dbReference type="SAM" id="Phobius"/>
    </source>
</evidence>
<dbReference type="Gene3D" id="1.20.1280.290">
    <property type="match status" value="1"/>
</dbReference>
<accession>A0A9P8Q593</accession>
<evidence type="ECO:0000256" key="5">
    <source>
        <dbReference type="SAM" id="MobiDB-lite"/>
    </source>
</evidence>
<dbReference type="Pfam" id="PF04193">
    <property type="entry name" value="PQ-loop"/>
    <property type="match status" value="1"/>
</dbReference>
<dbReference type="SMART" id="SM00679">
    <property type="entry name" value="CTNS"/>
    <property type="match status" value="2"/>
</dbReference>
<feature type="transmembrane region" description="Helical" evidence="6">
    <location>
        <begin position="64"/>
        <end position="85"/>
    </location>
</feature>
<organism evidence="7 8">
    <name type="scientific">Wickerhamomyces pijperi</name>
    <name type="common">Yeast</name>
    <name type="synonym">Pichia pijperi</name>
    <dbReference type="NCBI Taxonomy" id="599730"/>
    <lineage>
        <taxon>Eukaryota</taxon>
        <taxon>Fungi</taxon>
        <taxon>Dikarya</taxon>
        <taxon>Ascomycota</taxon>
        <taxon>Saccharomycotina</taxon>
        <taxon>Saccharomycetes</taxon>
        <taxon>Phaffomycetales</taxon>
        <taxon>Wickerhamomycetaceae</taxon>
        <taxon>Wickerhamomyces</taxon>
    </lineage>
</organism>
<dbReference type="EMBL" id="JAEUBG010003278">
    <property type="protein sequence ID" value="KAH3683039.1"/>
    <property type="molecule type" value="Genomic_DNA"/>
</dbReference>
<evidence type="ECO:0000256" key="2">
    <source>
        <dbReference type="ARBA" id="ARBA00022692"/>
    </source>
</evidence>
<keyword evidence="3 6" id="KW-1133">Transmembrane helix</keyword>
<sequence length="299" mass="34064">MINEKAATALATVGTVCWCVQLIPQIYFNFRRKNCEGFPPIFMFLWAACGIPFSIYFISTRANLVVQIQPTLFQFFCCIAWFQSLYYPPVRMNRLKILVIVVVYCIVAVGLELGFSLWLRRLYDHGTKWPTLIFGITASVLLALGLVPPYFELAKRKGRVYGINFLFIFIDMCGAFFSMMSVVVGNMDVMGIILYCVCVTMELGIFTSHFVWWLRFKAFNPDFIDEEEIKLKEKEELDHDEKNGDIEKLGNADNIGQERVNNETNSLNTRGSRTASELGTGIENIEVVIEDLGSVSKTQ</sequence>
<name>A0A9P8Q593_WICPI</name>
<evidence type="ECO:0000313" key="7">
    <source>
        <dbReference type="EMBL" id="KAH3683039.1"/>
    </source>
</evidence>
<feature type="transmembrane region" description="Helical" evidence="6">
    <location>
        <begin position="131"/>
        <end position="151"/>
    </location>
</feature>
<reference evidence="7" key="1">
    <citation type="journal article" date="2021" name="Open Biol.">
        <title>Shared evolutionary footprints suggest mitochondrial oxidative damage underlies multiple complex I losses in fungi.</title>
        <authorList>
            <person name="Schikora-Tamarit M.A."/>
            <person name="Marcet-Houben M."/>
            <person name="Nosek J."/>
            <person name="Gabaldon T."/>
        </authorList>
    </citation>
    <scope>NUCLEOTIDE SEQUENCE</scope>
    <source>
        <strain evidence="7">CBS2887</strain>
    </source>
</reference>
<feature type="transmembrane region" description="Helical" evidence="6">
    <location>
        <begin position="163"/>
        <end position="186"/>
    </location>
</feature>
<proteinExistence type="predicted"/>
<dbReference type="InterPro" id="IPR051415">
    <property type="entry name" value="LAAT-1"/>
</dbReference>
<dbReference type="AlphaFoldDB" id="A0A9P8Q593"/>
<feature type="transmembrane region" description="Helical" evidence="6">
    <location>
        <begin position="192"/>
        <end position="214"/>
    </location>
</feature>
<dbReference type="OrthoDB" id="407617at2759"/>
<dbReference type="PANTHER" id="PTHR16201:SF37">
    <property type="entry name" value="PQ-LOOP REPEAT-CONTAINING PROTEIN"/>
    <property type="match status" value="1"/>
</dbReference>
<feature type="transmembrane region" description="Helical" evidence="6">
    <location>
        <begin position="97"/>
        <end position="119"/>
    </location>
</feature>
<reference evidence="7" key="2">
    <citation type="submission" date="2021-01" db="EMBL/GenBank/DDBJ databases">
        <authorList>
            <person name="Schikora-Tamarit M.A."/>
        </authorList>
    </citation>
    <scope>NUCLEOTIDE SEQUENCE</scope>
    <source>
        <strain evidence="7">CBS2887</strain>
    </source>
</reference>
<keyword evidence="8" id="KW-1185">Reference proteome</keyword>
<keyword evidence="2 6" id="KW-0812">Transmembrane</keyword>
<evidence type="ECO:0000256" key="1">
    <source>
        <dbReference type="ARBA" id="ARBA00004141"/>
    </source>
</evidence>